<reference evidence="2 3" key="1">
    <citation type="submission" date="2024-02" db="EMBL/GenBank/DDBJ databases">
        <authorList>
            <person name="Chen Y."/>
            <person name="Shah S."/>
            <person name="Dougan E. K."/>
            <person name="Thang M."/>
            <person name="Chan C."/>
        </authorList>
    </citation>
    <scope>NUCLEOTIDE SEQUENCE [LARGE SCALE GENOMIC DNA]</scope>
</reference>
<name>A0ABP0LVN1_9DINO</name>
<accession>A0ABP0LVN1</accession>
<protein>
    <submittedName>
        <fullName evidence="2">Uncharacterized protein</fullName>
    </submittedName>
</protein>
<evidence type="ECO:0000313" key="3">
    <source>
        <dbReference type="Proteomes" id="UP001642484"/>
    </source>
</evidence>
<sequence length="676" mass="72331">MEDGLLRTFHLGLSDANVARRRQVAQAARTEDRGSLGYGDRGVVEVPWSQMEALLEADVALLRSQLDALPIWDPELHTRLRRWASADGARDLEAGERYRFEVAPEGGALECSGTVSGESLALLTGEAPSRSSTSAWVWVYRFTSAATAAAQLCHHPTLAATASQLRAAVVCRTPEMDAVVGMQVYLAAAWRATSSTPAPPTNTPLPLAAAARGEKRLRQLALEVMVAEALDFSSLAALLRAELASLAQALRNGSTAAPAGPRFACGWRTWLAWMRMGRKTVPWKKSLGSFPPVGGTPSIPLSSHRSERPSRRRSRPEMSEKALLESDVTAALAAAKRLLKRDLSEVLNPPPPPPPNANQLGQLEVQQGLLHLARGIDAKAFVHSGDQVPIRLAVLPDYSMSVEVSGDVRLFRLTEVDQVASGEKALELLEGVSLRCKPPWRICALKMKDGTCLALLPSEVVPDVFVRCLQQLQEGAEESEAAKPGPVKRPSSARPSGGQMASAPTPPAPLVVQEPWVAEPVAFRARPVEGRDGFIPRTRLAASSSPARTASVPVRASASSSGFLSASVDAGAPLPQTVCATPRQAVAGTWYQMSPRQTSWPTQPVTPRIWRPVVTLPAHPSPTASAVGSAPAPVTQPALMTQAPMYTVPAVVTQPAWGHAPHAHVVHPQPVTWVQR</sequence>
<dbReference type="Proteomes" id="UP001642484">
    <property type="component" value="Unassembled WGS sequence"/>
</dbReference>
<feature type="region of interest" description="Disordered" evidence="1">
    <location>
        <begin position="285"/>
        <end position="321"/>
    </location>
</feature>
<feature type="compositionally biased region" description="Basic and acidic residues" evidence="1">
    <location>
        <begin position="304"/>
        <end position="321"/>
    </location>
</feature>
<keyword evidence="3" id="KW-1185">Reference proteome</keyword>
<gene>
    <name evidence="2" type="ORF">CCMP2556_LOCUS22650</name>
</gene>
<organism evidence="2 3">
    <name type="scientific">Durusdinium trenchii</name>
    <dbReference type="NCBI Taxonomy" id="1381693"/>
    <lineage>
        <taxon>Eukaryota</taxon>
        <taxon>Sar</taxon>
        <taxon>Alveolata</taxon>
        <taxon>Dinophyceae</taxon>
        <taxon>Suessiales</taxon>
        <taxon>Symbiodiniaceae</taxon>
        <taxon>Durusdinium</taxon>
    </lineage>
</organism>
<evidence type="ECO:0000313" key="2">
    <source>
        <dbReference type="EMBL" id="CAK9042589.1"/>
    </source>
</evidence>
<dbReference type="EMBL" id="CAXAMN010014125">
    <property type="protein sequence ID" value="CAK9042589.1"/>
    <property type="molecule type" value="Genomic_DNA"/>
</dbReference>
<comment type="caution">
    <text evidence="2">The sequence shown here is derived from an EMBL/GenBank/DDBJ whole genome shotgun (WGS) entry which is preliminary data.</text>
</comment>
<feature type="region of interest" description="Disordered" evidence="1">
    <location>
        <begin position="476"/>
        <end position="508"/>
    </location>
</feature>
<proteinExistence type="predicted"/>
<evidence type="ECO:0000256" key="1">
    <source>
        <dbReference type="SAM" id="MobiDB-lite"/>
    </source>
</evidence>